<dbReference type="Gene3D" id="1.25.10.10">
    <property type="entry name" value="Leucine-rich Repeat Variant"/>
    <property type="match status" value="1"/>
</dbReference>
<dbReference type="STRING" id="49390.A0A068VM43"/>
<evidence type="ECO:0000313" key="4">
    <source>
        <dbReference type="Proteomes" id="UP000295252"/>
    </source>
</evidence>
<feature type="non-terminal residue" evidence="3">
    <location>
        <position position="1"/>
    </location>
</feature>
<accession>A0A068VM43</accession>
<evidence type="ECO:0000313" key="3">
    <source>
        <dbReference type="EMBL" id="CDP21771.1"/>
    </source>
</evidence>
<dbReference type="Proteomes" id="UP000295252">
    <property type="component" value="Unassembled WGS sequence"/>
</dbReference>
<dbReference type="AlphaFoldDB" id="A0A068VM43"/>
<dbReference type="GO" id="GO:0008540">
    <property type="term" value="C:proteasome regulatory particle, base subcomplex"/>
    <property type="evidence" value="ECO:0007669"/>
    <property type="project" value="TreeGrafter"/>
</dbReference>
<organism evidence="3 4">
    <name type="scientific">Coffea canephora</name>
    <name type="common">Robusta coffee</name>
    <dbReference type="NCBI Taxonomy" id="49390"/>
    <lineage>
        <taxon>Eukaryota</taxon>
        <taxon>Viridiplantae</taxon>
        <taxon>Streptophyta</taxon>
        <taxon>Embryophyta</taxon>
        <taxon>Tracheophyta</taxon>
        <taxon>Spermatophyta</taxon>
        <taxon>Magnoliopsida</taxon>
        <taxon>eudicotyledons</taxon>
        <taxon>Gunneridae</taxon>
        <taxon>Pentapetalae</taxon>
        <taxon>asterids</taxon>
        <taxon>lamiids</taxon>
        <taxon>Gentianales</taxon>
        <taxon>Rubiaceae</taxon>
        <taxon>Ixoroideae</taxon>
        <taxon>Gardenieae complex</taxon>
        <taxon>Bertiereae - Coffeeae clade</taxon>
        <taxon>Coffeeae</taxon>
        <taxon>Coffea</taxon>
    </lineage>
</organism>
<evidence type="ECO:0000256" key="1">
    <source>
        <dbReference type="ARBA" id="ARBA00022737"/>
    </source>
</evidence>
<dbReference type="EMBL" id="HG745602">
    <property type="protein sequence ID" value="CDP21771.1"/>
    <property type="molecule type" value="Genomic_DNA"/>
</dbReference>
<keyword evidence="1" id="KW-0677">Repeat</keyword>
<dbReference type="OrthoDB" id="1713132at2759"/>
<keyword evidence="4" id="KW-1185">Reference proteome</keyword>
<dbReference type="PANTHER" id="PTHR10943:SF2">
    <property type="entry name" value="26S PROTEASOME NON-ATPASE REGULATORY SUBUNIT 1"/>
    <property type="match status" value="1"/>
</dbReference>
<proteinExistence type="predicted"/>
<evidence type="ECO:0000259" key="2">
    <source>
        <dbReference type="Pfam" id="PF21505"/>
    </source>
</evidence>
<feature type="domain" description="26S proteasome non-ATPase regulatory subunit 1/RPN2 N-terminal" evidence="2">
    <location>
        <begin position="4"/>
        <end position="106"/>
    </location>
</feature>
<protein>
    <submittedName>
        <fullName evidence="3">DH200=94 genomic scaffold, scaffold_6518</fullName>
    </submittedName>
</protein>
<reference evidence="4" key="1">
    <citation type="journal article" date="2014" name="Science">
        <title>The coffee genome provides insight into the convergent evolution of caffeine biosynthesis.</title>
        <authorList>
            <person name="Denoeud F."/>
            <person name="Carretero-Paulet L."/>
            <person name="Dereeper A."/>
            <person name="Droc G."/>
            <person name="Guyot R."/>
            <person name="Pietrella M."/>
            <person name="Zheng C."/>
            <person name="Alberti A."/>
            <person name="Anthony F."/>
            <person name="Aprea G."/>
            <person name="Aury J.M."/>
            <person name="Bento P."/>
            <person name="Bernard M."/>
            <person name="Bocs S."/>
            <person name="Campa C."/>
            <person name="Cenci A."/>
            <person name="Combes M.C."/>
            <person name="Crouzillat D."/>
            <person name="Da Silva C."/>
            <person name="Daddiego L."/>
            <person name="De Bellis F."/>
            <person name="Dussert S."/>
            <person name="Garsmeur O."/>
            <person name="Gayraud T."/>
            <person name="Guignon V."/>
            <person name="Jahn K."/>
            <person name="Jamilloux V."/>
            <person name="Joet T."/>
            <person name="Labadie K."/>
            <person name="Lan T."/>
            <person name="Leclercq J."/>
            <person name="Lepelley M."/>
            <person name="Leroy T."/>
            <person name="Li L.T."/>
            <person name="Librado P."/>
            <person name="Lopez L."/>
            <person name="Munoz A."/>
            <person name="Noel B."/>
            <person name="Pallavicini A."/>
            <person name="Perrotta G."/>
            <person name="Poncet V."/>
            <person name="Pot D."/>
            <person name="Priyono X."/>
            <person name="Rigoreau M."/>
            <person name="Rouard M."/>
            <person name="Rozas J."/>
            <person name="Tranchant-Dubreuil C."/>
            <person name="VanBuren R."/>
            <person name="Zhang Q."/>
            <person name="Andrade A.C."/>
            <person name="Argout X."/>
            <person name="Bertrand B."/>
            <person name="de Kochko A."/>
            <person name="Graziosi G."/>
            <person name="Henry R.J."/>
            <person name="Jayarama X."/>
            <person name="Ming R."/>
            <person name="Nagai C."/>
            <person name="Rounsley S."/>
            <person name="Sankoff D."/>
            <person name="Giuliano G."/>
            <person name="Albert V.A."/>
            <person name="Wincker P."/>
            <person name="Lashermes P."/>
        </authorList>
    </citation>
    <scope>NUCLEOTIDE SEQUENCE [LARGE SCALE GENOMIC DNA]</scope>
    <source>
        <strain evidence="4">cv. DH200-94</strain>
    </source>
</reference>
<gene>
    <name evidence="3" type="ORF">GSCOC_T00012108001</name>
</gene>
<dbReference type="GO" id="GO:0043161">
    <property type="term" value="P:proteasome-mediated ubiquitin-dependent protein catabolic process"/>
    <property type="evidence" value="ECO:0007669"/>
    <property type="project" value="TreeGrafter"/>
</dbReference>
<dbReference type="InParanoid" id="A0A068VM43"/>
<dbReference type="PhylomeDB" id="A0A068VM43"/>
<dbReference type="InterPro" id="IPR011989">
    <property type="entry name" value="ARM-like"/>
</dbReference>
<dbReference type="PANTHER" id="PTHR10943">
    <property type="entry name" value="26S PROTEASOME NON-ATPASE REGULATORY SUBUNIT"/>
    <property type="match status" value="1"/>
</dbReference>
<name>A0A068VM43_COFCA</name>
<dbReference type="GO" id="GO:0005634">
    <property type="term" value="C:nucleus"/>
    <property type="evidence" value="ECO:0007669"/>
    <property type="project" value="TreeGrafter"/>
</dbReference>
<dbReference type="InterPro" id="IPR048570">
    <property type="entry name" value="PSMD1_RPN2_N"/>
</dbReference>
<dbReference type="GO" id="GO:0034515">
    <property type="term" value="C:proteasome storage granule"/>
    <property type="evidence" value="ECO:0007669"/>
    <property type="project" value="TreeGrafter"/>
</dbReference>
<dbReference type="Pfam" id="PF21505">
    <property type="entry name" value="RPN2_N"/>
    <property type="match status" value="1"/>
</dbReference>
<dbReference type="Gramene" id="CDP21771">
    <property type="protein sequence ID" value="CDP21771"/>
    <property type="gene ID" value="GSCOC_T00012108001"/>
</dbReference>
<sequence>IKYQRLDKLQQILIQTDNTQVTLYYCNHVCHNLVNSRKYQHVKTSEILTSTTLMHMSPDYLGICQLLMFLDRPRDIAAVFEKLLRAKSKNDGLLGFQIAFDLKDIQITEGNQNSEGNYLCYKVIKNKRDAVSKTSIQLTLQFLYSYNKLHFIIPNTIKQSVKKRNNILHIKFFLHSTMLHKHTLFKLDLNMSRAWLTRATNWTKFSATALQLIDSGHLQQRKSLMAPCHRMRLVVVAAHIQKHKHWYLSYCIM</sequence>